<sequence length="648" mass="69704">MTTAPRALPSAVPAPAAPTAGAAVRLRPVPLGAARTTGGFWAERQRANRSRAVRTGYERLGSAGNLQNLRIAAGTATGEVRGPVFMDSDVHKWLEAAAWEYGREPSEELLGRIREVTALVAAAQAPDGYLDSVVQVRDGGERYRDLPWSHEHYCAGHLFQAAVAQSRCTGETALLDVAVRLADHLVATFGPGGREEVDGHPIVEMGLVELYRETGERRYLDLARWFVDARGRGTTARGGDPTYFSDRVPVREATTAEGHAVRAVYLAAGAADVAAEDGDAELLAALVRQWEHVVATKTHVTGGLGSRWDQERFGDEYELTPDRAYAETCAAIGSVQWAQRMLLATGEARYGDLVERTLYNAFLPGVSLGGDEYFYVNPLQVRSGAHADEERSAVHGRRGWFDCACCPPNVMRTLSSLDAYLATSDGGGVQLHQFTACRVGADLPGGRVELAVSTDYPWDGTVRVRVEESAAGEWELAVRVPGWARGATATAAGRRLTPEPGEHLRVRRAWAVGEELVLVLPLDVRVVEADPRVDAVRGCVAVERGPLVYCAEQADVSAPVAVDDLRVDVATLRGARAEHRPGLLGGVTVLRTTARRSARHDGGAPLYRPAADAPAADAEGEGFGIELVPYHAWANRGAGAMRVWLPRA</sequence>
<evidence type="ECO:0000259" key="2">
    <source>
        <dbReference type="Pfam" id="PF20736"/>
    </source>
</evidence>
<dbReference type="InterPro" id="IPR049046">
    <property type="entry name" value="Beta-AFase-like_GH127_middle"/>
</dbReference>
<evidence type="ECO:0000259" key="3">
    <source>
        <dbReference type="Pfam" id="PF20737"/>
    </source>
</evidence>
<organism evidence="4 5">
    <name type="scientific">Kineococcus glutinatus</name>
    <dbReference type="NCBI Taxonomy" id="1070872"/>
    <lineage>
        <taxon>Bacteria</taxon>
        <taxon>Bacillati</taxon>
        <taxon>Actinomycetota</taxon>
        <taxon>Actinomycetes</taxon>
        <taxon>Kineosporiales</taxon>
        <taxon>Kineosporiaceae</taxon>
        <taxon>Kineococcus</taxon>
    </lineage>
</organism>
<dbReference type="InterPro" id="IPR008928">
    <property type="entry name" value="6-hairpin_glycosidase_sf"/>
</dbReference>
<keyword evidence="5" id="KW-1185">Reference proteome</keyword>
<feature type="domain" description="Non-reducing end beta-L-arabinofuranosidase-like GH127 C-terminal" evidence="3">
    <location>
        <begin position="524"/>
        <end position="646"/>
    </location>
</feature>
<evidence type="ECO:0000313" key="5">
    <source>
        <dbReference type="Proteomes" id="UP001501195"/>
    </source>
</evidence>
<feature type="domain" description="Non-reducing end beta-L-arabinofuranosidase-like GH127 middle" evidence="2">
    <location>
        <begin position="429"/>
        <end position="522"/>
    </location>
</feature>
<feature type="domain" description="Non-reducing end beta-L-arabinofuranosidase-like GH127 catalytic" evidence="1">
    <location>
        <begin position="36"/>
        <end position="417"/>
    </location>
</feature>
<dbReference type="Pfam" id="PF20737">
    <property type="entry name" value="Glyco_hydro127C"/>
    <property type="match status" value="1"/>
</dbReference>
<proteinExistence type="predicted"/>
<keyword evidence="4" id="KW-0378">Hydrolase</keyword>
<dbReference type="InterPro" id="IPR049174">
    <property type="entry name" value="Beta-AFase-like"/>
</dbReference>
<comment type="caution">
    <text evidence="4">The sequence shown here is derived from an EMBL/GenBank/DDBJ whole genome shotgun (WGS) entry which is preliminary data.</text>
</comment>
<protein>
    <submittedName>
        <fullName evidence="4">Glycoside hydrolase family 127 protein</fullName>
    </submittedName>
</protein>
<dbReference type="PANTHER" id="PTHR43465:SF2">
    <property type="entry name" value="DUF1680 DOMAIN PROTEIN (AFU_ORTHOLOGUE AFUA_1G08910)"/>
    <property type="match status" value="1"/>
</dbReference>
<accession>A0ABP9I4H3</accession>
<dbReference type="Pfam" id="PF20736">
    <property type="entry name" value="Glyco_hydro127M"/>
    <property type="match status" value="1"/>
</dbReference>
<dbReference type="GO" id="GO:0016787">
    <property type="term" value="F:hydrolase activity"/>
    <property type="evidence" value="ECO:0007669"/>
    <property type="project" value="UniProtKB-KW"/>
</dbReference>
<evidence type="ECO:0000313" key="4">
    <source>
        <dbReference type="EMBL" id="GAA4988028.1"/>
    </source>
</evidence>
<dbReference type="Proteomes" id="UP001501195">
    <property type="component" value="Unassembled WGS sequence"/>
</dbReference>
<dbReference type="SUPFAM" id="SSF48208">
    <property type="entry name" value="Six-hairpin glycosidases"/>
    <property type="match status" value="1"/>
</dbReference>
<evidence type="ECO:0000259" key="1">
    <source>
        <dbReference type="Pfam" id="PF07944"/>
    </source>
</evidence>
<dbReference type="Pfam" id="PF07944">
    <property type="entry name" value="Beta-AFase-like_GH127_cat"/>
    <property type="match status" value="1"/>
</dbReference>
<dbReference type="InterPro" id="IPR012878">
    <property type="entry name" value="Beta-AFase-like_GH127_cat"/>
</dbReference>
<reference evidence="5" key="1">
    <citation type="journal article" date="2019" name="Int. J. Syst. Evol. Microbiol.">
        <title>The Global Catalogue of Microorganisms (GCM) 10K type strain sequencing project: providing services to taxonomists for standard genome sequencing and annotation.</title>
        <authorList>
            <consortium name="The Broad Institute Genomics Platform"/>
            <consortium name="The Broad Institute Genome Sequencing Center for Infectious Disease"/>
            <person name="Wu L."/>
            <person name="Ma J."/>
        </authorList>
    </citation>
    <scope>NUCLEOTIDE SEQUENCE [LARGE SCALE GENOMIC DNA]</scope>
    <source>
        <strain evidence="5">JCM 18126</strain>
    </source>
</reference>
<dbReference type="EMBL" id="BAABIL010000451">
    <property type="protein sequence ID" value="GAA4988028.1"/>
    <property type="molecule type" value="Genomic_DNA"/>
</dbReference>
<name>A0ABP9I4H3_9ACTN</name>
<dbReference type="InterPro" id="IPR049049">
    <property type="entry name" value="Beta-AFase-like_GH127_C"/>
</dbReference>
<dbReference type="PANTHER" id="PTHR43465">
    <property type="entry name" value="DUF1680 DOMAIN PROTEIN (AFU_ORTHOLOGUE AFUA_1G08910)"/>
    <property type="match status" value="1"/>
</dbReference>
<dbReference type="RefSeq" id="WP_345713185.1">
    <property type="nucleotide sequence ID" value="NZ_BAABIL010000451.1"/>
</dbReference>
<gene>
    <name evidence="4" type="ORF">GCM10023225_27280</name>
</gene>